<protein>
    <submittedName>
        <fullName evidence="2">Uncharacterized protein</fullName>
    </submittedName>
</protein>
<gene>
    <name evidence="2" type="ORF">DKP76_04490</name>
</gene>
<name>A0A316JCG2_9HYPH</name>
<proteinExistence type="predicted"/>
<keyword evidence="1" id="KW-0732">Signal</keyword>
<dbReference type="EMBL" id="QGDB01000002">
    <property type="protein sequence ID" value="PWL18365.1"/>
    <property type="molecule type" value="Genomic_DNA"/>
</dbReference>
<dbReference type="AlphaFoldDB" id="A0A316JCG2"/>
<evidence type="ECO:0000313" key="2">
    <source>
        <dbReference type="EMBL" id="PWL18365.1"/>
    </source>
</evidence>
<evidence type="ECO:0000256" key="1">
    <source>
        <dbReference type="SAM" id="SignalP"/>
    </source>
</evidence>
<dbReference type="Proteomes" id="UP000245865">
    <property type="component" value="Unassembled WGS sequence"/>
</dbReference>
<organism evidence="2 3">
    <name type="scientific">Falsochrobactrum shanghaiense</name>
    <dbReference type="NCBI Taxonomy" id="2201899"/>
    <lineage>
        <taxon>Bacteria</taxon>
        <taxon>Pseudomonadati</taxon>
        <taxon>Pseudomonadota</taxon>
        <taxon>Alphaproteobacteria</taxon>
        <taxon>Hyphomicrobiales</taxon>
        <taxon>Brucellaceae</taxon>
        <taxon>Falsochrobactrum</taxon>
    </lineage>
</organism>
<accession>A0A316JCG2</accession>
<sequence length="382" mass="42771">MDRPVPSAIASALLAALLAQTSQASVLPAESWTFFDQSASQQMPAARYRSADLFSSLAFDAKTRQWRLLLVSGYDLPLRGDITLRAVYDEDKTRNRPHRIETLDVEPQLLSSLPLEIRNAVPSTANARIIQLTLPQTFIIHLQGADRVIVDAGSFQHTMAMKGSAKAIAQIYVALGEGRSSAGKTITEIVNKSGPTAAATLTPDTIPVAMPEHEVAATTPTPVAEPTSFPNFQCGELEKDADLESYFACINDYVSKLKTIEGTKYYKTMKVWLTDHLGSDLYNYSEPQYPIDSKRQTCVQFISFVEERSCLQKEKIKYFDYISDHYDAAYAMMPLDFLGPELKEELDGTYDRVMAPYEKFKAELEERQRELSILIVRALQEE</sequence>
<reference evidence="2 3" key="1">
    <citation type="submission" date="2018-05" db="EMBL/GenBank/DDBJ databases">
        <title>Comparative genomic sequence analysis between strain HN4 and CCM 8460T (Falsochrobactrum ovis) will provide more evidence to prove that HN4 is a new species of Falsochrobactrum.</title>
        <authorList>
            <person name="Lyu W."/>
            <person name="Sun L."/>
            <person name="Yao L."/>
        </authorList>
    </citation>
    <scope>NUCLEOTIDE SEQUENCE [LARGE SCALE GENOMIC DNA]</scope>
    <source>
        <strain evidence="2 3">HN4</strain>
    </source>
</reference>
<comment type="caution">
    <text evidence="2">The sequence shown here is derived from an EMBL/GenBank/DDBJ whole genome shotgun (WGS) entry which is preliminary data.</text>
</comment>
<feature type="signal peptide" evidence="1">
    <location>
        <begin position="1"/>
        <end position="24"/>
    </location>
</feature>
<keyword evidence="3" id="KW-1185">Reference proteome</keyword>
<feature type="chain" id="PRO_5016351071" evidence="1">
    <location>
        <begin position="25"/>
        <end position="382"/>
    </location>
</feature>
<evidence type="ECO:0000313" key="3">
    <source>
        <dbReference type="Proteomes" id="UP000245865"/>
    </source>
</evidence>